<evidence type="ECO:0000313" key="2">
    <source>
        <dbReference type="Proteomes" id="UP000814033"/>
    </source>
</evidence>
<dbReference type="Proteomes" id="UP000814033">
    <property type="component" value="Unassembled WGS sequence"/>
</dbReference>
<sequence length="85" mass="8996">MRDSLRGAIAVAGVLVGGYLYTTLNPTKWRACSEWELAPAGTSRKAVATQHLNCPNDPSTPCSHPTMSPYSSLPFTGSPPQPAPL</sequence>
<organism evidence="1 2">
    <name type="scientific">Auriscalpium vulgare</name>
    <dbReference type="NCBI Taxonomy" id="40419"/>
    <lineage>
        <taxon>Eukaryota</taxon>
        <taxon>Fungi</taxon>
        <taxon>Dikarya</taxon>
        <taxon>Basidiomycota</taxon>
        <taxon>Agaricomycotina</taxon>
        <taxon>Agaricomycetes</taxon>
        <taxon>Russulales</taxon>
        <taxon>Auriscalpiaceae</taxon>
        <taxon>Auriscalpium</taxon>
    </lineage>
</organism>
<name>A0ACB8S950_9AGAM</name>
<dbReference type="EMBL" id="MU275845">
    <property type="protein sequence ID" value="KAI0052471.1"/>
    <property type="molecule type" value="Genomic_DNA"/>
</dbReference>
<reference evidence="1" key="1">
    <citation type="submission" date="2021-02" db="EMBL/GenBank/DDBJ databases">
        <authorList>
            <consortium name="DOE Joint Genome Institute"/>
            <person name="Ahrendt S."/>
            <person name="Looney B.P."/>
            <person name="Miyauchi S."/>
            <person name="Morin E."/>
            <person name="Drula E."/>
            <person name="Courty P.E."/>
            <person name="Chicoki N."/>
            <person name="Fauchery L."/>
            <person name="Kohler A."/>
            <person name="Kuo A."/>
            <person name="Labutti K."/>
            <person name="Pangilinan J."/>
            <person name="Lipzen A."/>
            <person name="Riley R."/>
            <person name="Andreopoulos W."/>
            <person name="He G."/>
            <person name="Johnson J."/>
            <person name="Barry K.W."/>
            <person name="Grigoriev I.V."/>
            <person name="Nagy L."/>
            <person name="Hibbett D."/>
            <person name="Henrissat B."/>
            <person name="Matheny P.B."/>
            <person name="Labbe J."/>
            <person name="Martin F."/>
        </authorList>
    </citation>
    <scope>NUCLEOTIDE SEQUENCE</scope>
    <source>
        <strain evidence="1">FP105234-sp</strain>
    </source>
</reference>
<gene>
    <name evidence="1" type="ORF">FA95DRAFT_1553474</name>
</gene>
<protein>
    <submittedName>
        <fullName evidence="1">Uncharacterized protein</fullName>
    </submittedName>
</protein>
<evidence type="ECO:0000313" key="1">
    <source>
        <dbReference type="EMBL" id="KAI0052471.1"/>
    </source>
</evidence>
<reference evidence="1" key="2">
    <citation type="journal article" date="2022" name="New Phytol.">
        <title>Evolutionary transition to the ectomycorrhizal habit in the genomes of a hyperdiverse lineage of mushroom-forming fungi.</title>
        <authorList>
            <person name="Looney B."/>
            <person name="Miyauchi S."/>
            <person name="Morin E."/>
            <person name="Drula E."/>
            <person name="Courty P.E."/>
            <person name="Kohler A."/>
            <person name="Kuo A."/>
            <person name="LaButti K."/>
            <person name="Pangilinan J."/>
            <person name="Lipzen A."/>
            <person name="Riley R."/>
            <person name="Andreopoulos W."/>
            <person name="He G."/>
            <person name="Johnson J."/>
            <person name="Nolan M."/>
            <person name="Tritt A."/>
            <person name="Barry K.W."/>
            <person name="Grigoriev I.V."/>
            <person name="Nagy L.G."/>
            <person name="Hibbett D."/>
            <person name="Henrissat B."/>
            <person name="Matheny P.B."/>
            <person name="Labbe J."/>
            <person name="Martin F.M."/>
        </authorList>
    </citation>
    <scope>NUCLEOTIDE SEQUENCE</scope>
    <source>
        <strain evidence="1">FP105234-sp</strain>
    </source>
</reference>
<keyword evidence="2" id="KW-1185">Reference proteome</keyword>
<proteinExistence type="predicted"/>
<accession>A0ACB8S950</accession>
<comment type="caution">
    <text evidence="1">The sequence shown here is derived from an EMBL/GenBank/DDBJ whole genome shotgun (WGS) entry which is preliminary data.</text>
</comment>